<sequence>MAAISNNDARKNAMVRLLCGQEVTPSEETGDFDNDLDKIIAHLSSSIENICDELAMVLNSEDRKLSFYGPYLGRAMLELGMTCLVARIDPFRVLVMKGKQVQTNYDLGKPHSSSMKWQGDVVDEDVNDLWSDKSLKNPTRALLGRYQTELTLISAAEKMIDDLEESIVGEKYDLLTGRDAVGHIGEIKSKTNRCFSSFSKGIHQELLVPIDSLLDRDTVVGLLNDAFYVLSTLGLIMSHVPYAYNNCNVDDCQQMYSVVEDIEVQEHAA</sequence>
<proteinExistence type="predicted"/>
<protein>
    <submittedName>
        <fullName evidence="1">Uncharacterized protein</fullName>
    </submittedName>
</protein>
<dbReference type="RefSeq" id="WP_136854510.1">
    <property type="nucleotide sequence ID" value="NZ_SWCI01000018.1"/>
</dbReference>
<keyword evidence="2" id="KW-1185">Reference proteome</keyword>
<gene>
    <name evidence="1" type="ORF">FCL40_17120</name>
</gene>
<accession>A0A4V6WML5</accession>
<dbReference type="OrthoDB" id="2988637at2"/>
<dbReference type="Proteomes" id="UP000305674">
    <property type="component" value="Unassembled WGS sequence"/>
</dbReference>
<evidence type="ECO:0000313" key="1">
    <source>
        <dbReference type="EMBL" id="TKB46777.1"/>
    </source>
</evidence>
<dbReference type="EMBL" id="SWCI01000018">
    <property type="protein sequence ID" value="TKB46777.1"/>
    <property type="molecule type" value="Genomic_DNA"/>
</dbReference>
<evidence type="ECO:0000313" key="2">
    <source>
        <dbReference type="Proteomes" id="UP000305674"/>
    </source>
</evidence>
<dbReference type="AlphaFoldDB" id="A0A4V6WML5"/>
<organism evidence="1 2">
    <name type="scientific">Ferrimonas sediminicola</name>
    <dbReference type="NCBI Taxonomy" id="2569538"/>
    <lineage>
        <taxon>Bacteria</taxon>
        <taxon>Pseudomonadati</taxon>
        <taxon>Pseudomonadota</taxon>
        <taxon>Gammaproteobacteria</taxon>
        <taxon>Alteromonadales</taxon>
        <taxon>Ferrimonadaceae</taxon>
        <taxon>Ferrimonas</taxon>
    </lineage>
</organism>
<reference evidence="1 2" key="1">
    <citation type="submission" date="2019-04" db="EMBL/GenBank/DDBJ databases">
        <authorList>
            <person name="Hwang J.C."/>
        </authorList>
    </citation>
    <scope>NUCLEOTIDE SEQUENCE [LARGE SCALE GENOMIC DNA]</scope>
    <source>
        <strain evidence="1 2">IMCC35001</strain>
    </source>
</reference>
<comment type="caution">
    <text evidence="1">The sequence shown here is derived from an EMBL/GenBank/DDBJ whole genome shotgun (WGS) entry which is preliminary data.</text>
</comment>
<name>A0A4V6WML5_9GAMM</name>